<dbReference type="CDD" id="cd06225">
    <property type="entry name" value="HAMP"/>
    <property type="match status" value="1"/>
</dbReference>
<sequence>MILIMLAVSIIPLLLLSYISISVSSSTVEKQVNKLNAQLVNQLIDRVELSMNRFRELSVQYSGLSSIQNALVSPSELYYEDVVLKRELISVLTTASVVIGNVEGLQVYSAITGEILSSTDAPSRIEHSIYGPLIDHFLSSPRTELFLDKDSIPEMEMLRDSSIYMARIPYNKFEEMKGVMMISMKNNQFQQQIENIQLGSRGSITLLTPSGSPIATTSKLSDEDDKGRVATILEHWRELGKPNQFAEASSIISVKQTGTYDGWIVVSEIPSKELTQNTGIIRETVVYFLAILIVLGAASVLGFGYHLYRPLQAVKRQVNAIKKGQFDARVDTFANNEIGDLGRMLNSMAIRIQELVNDLQDSEELKRRLEIRALQSQINPHFMYNTLNTIRMFAMLKDYDKINTLMGRFVGLLRYSMENYDQTVRLGQELDYLKDYVGLLNMRYKCQIALDYEIEEPLGRMQIPKLSLQPLIENSVFHGILPKKFETGRISVKAFADRERERIVLEIRDDGLGLPEAEMEKLRVHLMREESSENIGLQNVKMRLKLMFGQSAAMELVSGEGEGLLIRIELEADQIQIKEEEHERL</sequence>
<comment type="caution">
    <text evidence="15">The sequence shown here is derived from an EMBL/GenBank/DDBJ whole genome shotgun (WGS) entry which is preliminary data.</text>
</comment>
<keyword evidence="6" id="KW-0547">Nucleotide-binding</keyword>
<dbReference type="InterPro" id="IPR050640">
    <property type="entry name" value="Bact_2-comp_sensor_kinase"/>
</dbReference>
<evidence type="ECO:0000256" key="4">
    <source>
        <dbReference type="ARBA" id="ARBA00022679"/>
    </source>
</evidence>
<dbReference type="Pfam" id="PF06580">
    <property type="entry name" value="His_kinase"/>
    <property type="match status" value="1"/>
</dbReference>
<dbReference type="InterPro" id="IPR003660">
    <property type="entry name" value="HAMP_dom"/>
</dbReference>
<proteinExistence type="predicted"/>
<dbReference type="PANTHER" id="PTHR34220">
    <property type="entry name" value="SENSOR HISTIDINE KINASE YPDA"/>
    <property type="match status" value="1"/>
</dbReference>
<accession>A0A2R5EW49</accession>
<dbReference type="Gene3D" id="3.30.565.10">
    <property type="entry name" value="Histidine kinase-like ATPase, C-terminal domain"/>
    <property type="match status" value="1"/>
</dbReference>
<evidence type="ECO:0000256" key="10">
    <source>
        <dbReference type="ARBA" id="ARBA00023012"/>
    </source>
</evidence>
<reference evidence="15 16" key="1">
    <citation type="submission" date="2017-08" db="EMBL/GenBank/DDBJ databases">
        <title>Substantial Increase in Enzyme Production by Combined Drug-Resistance Mutations in Paenibacillus agaridevorans.</title>
        <authorList>
            <person name="Tanaka Y."/>
            <person name="Funane K."/>
            <person name="Hosaka T."/>
            <person name="Shiwa Y."/>
            <person name="Fujita N."/>
            <person name="Miyazaki T."/>
            <person name="Yoshikawa H."/>
            <person name="Murakami K."/>
            <person name="Kasahara K."/>
            <person name="Inaoka T."/>
            <person name="Hiraga Y."/>
            <person name="Ochi K."/>
        </authorList>
    </citation>
    <scope>NUCLEOTIDE SEQUENCE [LARGE SCALE GENOMIC DNA]</scope>
    <source>
        <strain evidence="15 16">T-3040</strain>
    </source>
</reference>
<dbReference type="Gene3D" id="6.10.340.10">
    <property type="match status" value="1"/>
</dbReference>
<keyword evidence="3" id="KW-0597">Phosphoprotein</keyword>
<keyword evidence="8" id="KW-0067">ATP-binding</keyword>
<dbReference type="Proteomes" id="UP000245202">
    <property type="component" value="Unassembled WGS sequence"/>
</dbReference>
<keyword evidence="7 15" id="KW-0418">Kinase</keyword>
<dbReference type="AlphaFoldDB" id="A0A2R5EW49"/>
<evidence type="ECO:0000313" key="15">
    <source>
        <dbReference type="EMBL" id="GBG10345.1"/>
    </source>
</evidence>
<keyword evidence="16" id="KW-1185">Reference proteome</keyword>
<evidence type="ECO:0000256" key="6">
    <source>
        <dbReference type="ARBA" id="ARBA00022741"/>
    </source>
</evidence>
<name>A0A2R5EW49_9BACL</name>
<feature type="domain" description="HAMP" evidence="14">
    <location>
        <begin position="305"/>
        <end position="357"/>
    </location>
</feature>
<dbReference type="SMART" id="SM00304">
    <property type="entry name" value="HAMP"/>
    <property type="match status" value="1"/>
</dbReference>
<keyword evidence="10" id="KW-0902">Two-component regulatory system</keyword>
<comment type="subcellular location">
    <subcellularLocation>
        <location evidence="1">Cell membrane</location>
        <topology evidence="1">Multi-pass membrane protein</topology>
    </subcellularLocation>
</comment>
<evidence type="ECO:0000256" key="5">
    <source>
        <dbReference type="ARBA" id="ARBA00022692"/>
    </source>
</evidence>
<dbReference type="InterPro" id="IPR003594">
    <property type="entry name" value="HATPase_dom"/>
</dbReference>
<evidence type="ECO:0000256" key="9">
    <source>
        <dbReference type="ARBA" id="ARBA00022989"/>
    </source>
</evidence>
<gene>
    <name evidence="15" type="ORF">PAT3040_05074</name>
</gene>
<dbReference type="SUPFAM" id="SSF55874">
    <property type="entry name" value="ATPase domain of HSP90 chaperone/DNA topoisomerase II/histidine kinase"/>
    <property type="match status" value="1"/>
</dbReference>
<organism evidence="15 16">
    <name type="scientific">Paenibacillus agaridevorans</name>
    <dbReference type="NCBI Taxonomy" id="171404"/>
    <lineage>
        <taxon>Bacteria</taxon>
        <taxon>Bacillati</taxon>
        <taxon>Bacillota</taxon>
        <taxon>Bacilli</taxon>
        <taxon>Bacillales</taxon>
        <taxon>Paenibacillaceae</taxon>
        <taxon>Paenibacillus</taxon>
    </lineage>
</organism>
<dbReference type="PROSITE" id="PS50885">
    <property type="entry name" value="HAMP"/>
    <property type="match status" value="1"/>
</dbReference>
<protein>
    <submittedName>
        <fullName evidence="15">Two-component sensor histidine kinase</fullName>
    </submittedName>
</protein>
<dbReference type="PANTHER" id="PTHR34220:SF11">
    <property type="entry name" value="SENSOR PROTEIN KINASE HPTS"/>
    <property type="match status" value="1"/>
</dbReference>
<dbReference type="InterPro" id="IPR010559">
    <property type="entry name" value="Sig_transdc_His_kin_internal"/>
</dbReference>
<keyword evidence="11 13" id="KW-0472">Membrane</keyword>
<evidence type="ECO:0000256" key="13">
    <source>
        <dbReference type="SAM" id="Phobius"/>
    </source>
</evidence>
<evidence type="ECO:0000256" key="2">
    <source>
        <dbReference type="ARBA" id="ARBA00022475"/>
    </source>
</evidence>
<evidence type="ECO:0000259" key="14">
    <source>
        <dbReference type="PROSITE" id="PS50885"/>
    </source>
</evidence>
<evidence type="ECO:0000256" key="1">
    <source>
        <dbReference type="ARBA" id="ARBA00004651"/>
    </source>
</evidence>
<evidence type="ECO:0000256" key="8">
    <source>
        <dbReference type="ARBA" id="ARBA00022840"/>
    </source>
</evidence>
<evidence type="ECO:0000256" key="7">
    <source>
        <dbReference type="ARBA" id="ARBA00022777"/>
    </source>
</evidence>
<dbReference type="Pfam" id="PF02518">
    <property type="entry name" value="HATPase_c"/>
    <property type="match status" value="1"/>
</dbReference>
<evidence type="ECO:0000256" key="11">
    <source>
        <dbReference type="ARBA" id="ARBA00023136"/>
    </source>
</evidence>
<dbReference type="Pfam" id="PF00672">
    <property type="entry name" value="HAMP"/>
    <property type="match status" value="1"/>
</dbReference>
<keyword evidence="9 13" id="KW-1133">Transmembrane helix</keyword>
<evidence type="ECO:0000256" key="3">
    <source>
        <dbReference type="ARBA" id="ARBA00022553"/>
    </source>
</evidence>
<evidence type="ECO:0000313" key="16">
    <source>
        <dbReference type="Proteomes" id="UP000245202"/>
    </source>
</evidence>
<keyword evidence="2" id="KW-1003">Cell membrane</keyword>
<dbReference type="GO" id="GO:0005524">
    <property type="term" value="F:ATP binding"/>
    <property type="evidence" value="ECO:0007669"/>
    <property type="project" value="UniProtKB-KW"/>
</dbReference>
<keyword evidence="4" id="KW-0808">Transferase</keyword>
<dbReference type="SUPFAM" id="SSF158472">
    <property type="entry name" value="HAMP domain-like"/>
    <property type="match status" value="1"/>
</dbReference>
<keyword evidence="12" id="KW-0175">Coiled coil</keyword>
<feature type="coiled-coil region" evidence="12">
    <location>
        <begin position="345"/>
        <end position="372"/>
    </location>
</feature>
<evidence type="ECO:0000256" key="12">
    <source>
        <dbReference type="SAM" id="Coils"/>
    </source>
</evidence>
<dbReference type="InterPro" id="IPR036890">
    <property type="entry name" value="HATPase_C_sf"/>
</dbReference>
<dbReference type="GO" id="GO:0000155">
    <property type="term" value="F:phosphorelay sensor kinase activity"/>
    <property type="evidence" value="ECO:0007669"/>
    <property type="project" value="InterPro"/>
</dbReference>
<keyword evidence="5 13" id="KW-0812">Transmembrane</keyword>
<dbReference type="EMBL" id="BDQX01000315">
    <property type="protein sequence ID" value="GBG10345.1"/>
    <property type="molecule type" value="Genomic_DNA"/>
</dbReference>
<feature type="transmembrane region" description="Helical" evidence="13">
    <location>
        <begin position="285"/>
        <end position="308"/>
    </location>
</feature>
<dbReference type="GO" id="GO:0005886">
    <property type="term" value="C:plasma membrane"/>
    <property type="evidence" value="ECO:0007669"/>
    <property type="project" value="UniProtKB-SubCell"/>
</dbReference>